<keyword evidence="2" id="KW-1133">Transmembrane helix</keyword>
<comment type="caution">
    <text evidence="4">The sequence shown here is derived from an EMBL/GenBank/DDBJ whole genome shotgun (WGS) entry which is preliminary data.</text>
</comment>
<feature type="compositionally biased region" description="Polar residues" evidence="1">
    <location>
        <begin position="1"/>
        <end position="23"/>
    </location>
</feature>
<dbReference type="Gene3D" id="3.40.30.10">
    <property type="entry name" value="Glutaredoxin"/>
    <property type="match status" value="1"/>
</dbReference>
<evidence type="ECO:0000313" key="4">
    <source>
        <dbReference type="EMBL" id="CAK9072679.1"/>
    </source>
</evidence>
<dbReference type="InterPro" id="IPR003347">
    <property type="entry name" value="JmjC_dom"/>
</dbReference>
<evidence type="ECO:0000256" key="1">
    <source>
        <dbReference type="SAM" id="MobiDB-lite"/>
    </source>
</evidence>
<keyword evidence="2" id="KW-0812">Transmembrane</keyword>
<evidence type="ECO:0000313" key="5">
    <source>
        <dbReference type="Proteomes" id="UP001642464"/>
    </source>
</evidence>
<sequence>MTSDPESTEFVYTSSGVDSTDGSAESDGSKTLMLRSRRRRCLPVCSAQRVCHWCYVWQFLLFLMIFPLWVKWLLVNPKPRQFWYEDYGPFPLLPGDFDSEEVLQQQMKPKIHMSAIPQSSSECNYSCSAWRGYRTEEMNFRVSLSLNDSALTQAHAHTVYPVLLASADFQDWWVVSDRRFAHPRPFWSEHTAQSGAVFVHSTPSCSRPPAKPQEMPSGLSGAYVLACMTWDPERLEQLSTAKEVTDVQIATLCSSVGGVCGWSCGSTHLPQNLPGCSAQGKIEVSPKSFAGKTFSQANFQGEVSMKQCPEVDEVGECLTKESPFSHWRCHNCKYNPNEIEEDSFRRLQIPGMPGIPGLTGFPGVPLPGDDTDGGGIGGLFSGDGEDAKSSYIYASLPKFQVSVRGLGQPQGDSILSQPATVILETSEATPGIWRPLYEAYVKTKPPVPVDAAGDPITKVLDEDLEEGVGPIIGDFARFRMHFQQQNRLTMDPHWCYGKQGPLYLVACAINGSVYRHEDFKGFTAGQKAAPPPFNDRCLEVSGRCAHACLLHQPSMPNCTADGRILQSALVGPVQWETNNSTPVRILCYMLILCFSLKVVLLCPGIFSYYSHYRRYDPDLTSSLRAMACKESPNVIQIGTLNFNETLRELRNHSLFIAFYDPRSQSFRELQPAIEQTADALAKSPTPLGYFGAVDITVHSYLTFREAPEVQLAWQEPNPSKKSFRFGRPRFYPLIILHYKDGFCQQEYKGVVKKKHLLNFLQRDLIPKGEMQNSSEDLEFLFTQFPGPFILGCGLEEGTVDEANLTAAFQAAARHLGGEMIFAQARQSLCSGLVHGAVHPSVLYIRNSAAKALPGPISANVESSMKVLCNEDKLIDWLRLQRPVVLKEITPDNSWIFLEQPASLVIFLATSKDSVKEGKALFAEIEAELDIKYFQLTWADCHEFQAQFSVDCPAVVVVDTESMNTSDLALETILREGPSAASRALHARLLDATAAVRRRVDQAAEAAAAGHRSGEAERLQGKEFEEIAWQEAWPLQVLEVLKNEKVKVTDEGLRYKVVDVDGQTIRFRESETKEILQDPDRFPLRIYFNPDIGAADIDETEADSSENFLGDWAIITENTSALTTYRIYLACLQHMVILRQSFQQAWGQRLFFDFSAIDRSQKVHRHMKLLVSSIDDVEEMLSNKSYRLSVWREMEERLSFLQALEDTEKPSREEKFKKMLTGGLDLLGALFRRFFLMLHDQAQAGLGELPSARQVPRRSAAELSVREFIEDYAKKGLPVIITGINITGGAPWTLKFFKDRCNVSVPLKRRNPKSDDWGRLQDAGRLPLGEFIDSFASNRTRRKWYLHDWSLPRNCPQVFGPAPFSGFTVPKYFVGDYFQRAAFEGYQHSWPSLFIGSSETQSSLHIDSGNTNFMLHLLSGRKEWRFYSAQDLVNLYASPVGAHFHYDVFRPDHKKFPLASYAKQFVGIQEPGETIFIPAGNPHAVRNLEPIHGISMNYVDVSNVKLSILERIWELEAPDVELYTDGISTPHGMVSDQEAMLFGEWKAQDWKRTKYDLF</sequence>
<dbReference type="InterPro" id="IPR041667">
    <property type="entry name" value="Cupin_8"/>
</dbReference>
<dbReference type="Pfam" id="PF13621">
    <property type="entry name" value="Cupin_8"/>
    <property type="match status" value="1"/>
</dbReference>
<feature type="domain" description="JmjC" evidence="3">
    <location>
        <begin position="1314"/>
        <end position="1514"/>
    </location>
</feature>
<dbReference type="SUPFAM" id="SSF51197">
    <property type="entry name" value="Clavaminate synthase-like"/>
    <property type="match status" value="1"/>
</dbReference>
<evidence type="ECO:0000256" key="2">
    <source>
        <dbReference type="SAM" id="Phobius"/>
    </source>
</evidence>
<accession>A0ABP0PC95</accession>
<protein>
    <submittedName>
        <fullName evidence="4">Bifunctional arginine demethylase and lysyl-hydroxylase psr-1 (Phosphatidylserine receptor 1)</fullName>
    </submittedName>
</protein>
<feature type="region of interest" description="Disordered" evidence="1">
    <location>
        <begin position="1"/>
        <end position="28"/>
    </location>
</feature>
<dbReference type="SMART" id="SM00558">
    <property type="entry name" value="JmjC"/>
    <property type="match status" value="1"/>
</dbReference>
<feature type="transmembrane region" description="Helical" evidence="2">
    <location>
        <begin position="55"/>
        <end position="74"/>
    </location>
</feature>
<keyword evidence="4" id="KW-0675">Receptor</keyword>
<dbReference type="SUPFAM" id="SSF52833">
    <property type="entry name" value="Thioredoxin-like"/>
    <property type="match status" value="1"/>
</dbReference>
<dbReference type="PROSITE" id="PS51184">
    <property type="entry name" value="JMJC"/>
    <property type="match status" value="1"/>
</dbReference>
<dbReference type="InterPro" id="IPR036249">
    <property type="entry name" value="Thioredoxin-like_sf"/>
</dbReference>
<dbReference type="Gene3D" id="2.60.120.650">
    <property type="entry name" value="Cupin"/>
    <property type="match status" value="1"/>
</dbReference>
<dbReference type="EMBL" id="CAXAMM010034335">
    <property type="protein sequence ID" value="CAK9072679.1"/>
    <property type="molecule type" value="Genomic_DNA"/>
</dbReference>
<dbReference type="PANTHER" id="PTHR12480:SF22">
    <property type="entry name" value="JMJC DOMAIN-CONTAINING PROTEIN"/>
    <property type="match status" value="1"/>
</dbReference>
<name>A0ABP0PC95_9DINO</name>
<evidence type="ECO:0000259" key="3">
    <source>
        <dbReference type="PROSITE" id="PS51184"/>
    </source>
</evidence>
<organism evidence="4 5">
    <name type="scientific">Durusdinium trenchii</name>
    <dbReference type="NCBI Taxonomy" id="1381693"/>
    <lineage>
        <taxon>Eukaryota</taxon>
        <taxon>Sar</taxon>
        <taxon>Alveolata</taxon>
        <taxon>Dinophyceae</taxon>
        <taxon>Suessiales</taxon>
        <taxon>Symbiodiniaceae</taxon>
        <taxon>Durusdinium</taxon>
    </lineage>
</organism>
<dbReference type="PANTHER" id="PTHR12480">
    <property type="entry name" value="ARGININE DEMETHYLASE AND LYSYL-HYDROXYLASE JMJD"/>
    <property type="match status" value="1"/>
</dbReference>
<reference evidence="4 5" key="1">
    <citation type="submission" date="2024-02" db="EMBL/GenBank/DDBJ databases">
        <authorList>
            <person name="Chen Y."/>
            <person name="Shah S."/>
            <person name="Dougan E. K."/>
            <person name="Thang M."/>
            <person name="Chan C."/>
        </authorList>
    </citation>
    <scope>NUCLEOTIDE SEQUENCE [LARGE SCALE GENOMIC DNA]</scope>
</reference>
<dbReference type="InterPro" id="IPR050910">
    <property type="entry name" value="JMJD6_ArgDemeth/LysHydrox"/>
</dbReference>
<proteinExistence type="predicted"/>
<keyword evidence="5" id="KW-1185">Reference proteome</keyword>
<keyword evidence="2" id="KW-0472">Membrane</keyword>
<gene>
    <name evidence="4" type="ORF">SCF082_LOCUS35721</name>
</gene>
<dbReference type="Proteomes" id="UP001642464">
    <property type="component" value="Unassembled WGS sequence"/>
</dbReference>